<dbReference type="Proteomes" id="UP001472866">
    <property type="component" value="Chromosome 05"/>
</dbReference>
<protein>
    <submittedName>
        <fullName evidence="2">Uncharacterized protein</fullName>
    </submittedName>
</protein>
<evidence type="ECO:0000313" key="2">
    <source>
        <dbReference type="EMBL" id="WZN61916.1"/>
    </source>
</evidence>
<evidence type="ECO:0000256" key="1">
    <source>
        <dbReference type="SAM" id="MobiDB-lite"/>
    </source>
</evidence>
<reference evidence="2 3" key="1">
    <citation type="submission" date="2024-03" db="EMBL/GenBank/DDBJ databases">
        <title>Complete genome sequence of the green alga Chloropicon roscoffensis RCC1871.</title>
        <authorList>
            <person name="Lemieux C."/>
            <person name="Pombert J.-F."/>
            <person name="Otis C."/>
            <person name="Turmel M."/>
        </authorList>
    </citation>
    <scope>NUCLEOTIDE SEQUENCE [LARGE SCALE GENOMIC DNA]</scope>
    <source>
        <strain evidence="2 3">RCC1871</strain>
    </source>
</reference>
<sequence length="186" mass="19138">MASGASEVSSLAETWGRGRGRGGRTWGSIPSSSNAPVGGDGAGDGAGGANQKPSRLQALVASGQHHQQKQQPRIPSIATPPHHQCTTNGCGSQPVDCCAGSWGGYGSCYHDNGDLDIGTYMRTGSMAHGSAGSFFGSHYSNTAMQAYWLRPFPGVHSPPASAAPAVNHSLPQENGPQFALLCFESV</sequence>
<dbReference type="AlphaFoldDB" id="A0AAX4P775"/>
<keyword evidence="3" id="KW-1185">Reference proteome</keyword>
<organism evidence="2 3">
    <name type="scientific">Chloropicon roscoffensis</name>
    <dbReference type="NCBI Taxonomy" id="1461544"/>
    <lineage>
        <taxon>Eukaryota</taxon>
        <taxon>Viridiplantae</taxon>
        <taxon>Chlorophyta</taxon>
        <taxon>Chloropicophyceae</taxon>
        <taxon>Chloropicales</taxon>
        <taxon>Chloropicaceae</taxon>
        <taxon>Chloropicon</taxon>
    </lineage>
</organism>
<feature type="compositionally biased region" description="Gly residues" evidence="1">
    <location>
        <begin position="38"/>
        <end position="48"/>
    </location>
</feature>
<gene>
    <name evidence="2" type="ORF">HKI87_05g34520</name>
</gene>
<feature type="compositionally biased region" description="Polar residues" evidence="1">
    <location>
        <begin position="1"/>
        <end position="12"/>
    </location>
</feature>
<name>A0AAX4P775_9CHLO</name>
<evidence type="ECO:0000313" key="3">
    <source>
        <dbReference type="Proteomes" id="UP001472866"/>
    </source>
</evidence>
<feature type="region of interest" description="Disordered" evidence="1">
    <location>
        <begin position="1"/>
        <end position="80"/>
    </location>
</feature>
<accession>A0AAX4P775</accession>
<dbReference type="EMBL" id="CP151505">
    <property type="protein sequence ID" value="WZN61916.1"/>
    <property type="molecule type" value="Genomic_DNA"/>
</dbReference>
<proteinExistence type="predicted"/>